<dbReference type="AlphaFoldDB" id="A0A0A8ZWF9"/>
<reference evidence="1" key="1">
    <citation type="submission" date="2014-09" db="EMBL/GenBank/DDBJ databases">
        <authorList>
            <person name="Magalhaes I.L.F."/>
            <person name="Oliveira U."/>
            <person name="Santos F.R."/>
            <person name="Vidigal T.H.D.A."/>
            <person name="Brescovit A.D."/>
            <person name="Santos A.J."/>
        </authorList>
    </citation>
    <scope>NUCLEOTIDE SEQUENCE</scope>
    <source>
        <tissue evidence="1">Shoot tissue taken approximately 20 cm above the soil surface</tissue>
    </source>
</reference>
<sequence>MTFSSSITISALILYLASSGSATRLLLSS</sequence>
<dbReference type="EMBL" id="GBRH01256810">
    <property type="protein sequence ID" value="JAD41085.1"/>
    <property type="molecule type" value="Transcribed_RNA"/>
</dbReference>
<proteinExistence type="predicted"/>
<protein>
    <submittedName>
        <fullName evidence="1">Uncharacterized protein</fullName>
    </submittedName>
</protein>
<accession>A0A0A8ZWF9</accession>
<evidence type="ECO:0000313" key="1">
    <source>
        <dbReference type="EMBL" id="JAD41085.1"/>
    </source>
</evidence>
<reference evidence="1" key="2">
    <citation type="journal article" date="2015" name="Data Brief">
        <title>Shoot transcriptome of the giant reed, Arundo donax.</title>
        <authorList>
            <person name="Barrero R.A."/>
            <person name="Guerrero F.D."/>
            <person name="Moolhuijzen P."/>
            <person name="Goolsby J.A."/>
            <person name="Tidwell J."/>
            <person name="Bellgard S.E."/>
            <person name="Bellgard M.I."/>
        </authorList>
    </citation>
    <scope>NUCLEOTIDE SEQUENCE</scope>
    <source>
        <tissue evidence="1">Shoot tissue taken approximately 20 cm above the soil surface</tissue>
    </source>
</reference>
<name>A0A0A8ZWF9_ARUDO</name>
<organism evidence="1">
    <name type="scientific">Arundo donax</name>
    <name type="common">Giant reed</name>
    <name type="synonym">Donax arundinaceus</name>
    <dbReference type="NCBI Taxonomy" id="35708"/>
    <lineage>
        <taxon>Eukaryota</taxon>
        <taxon>Viridiplantae</taxon>
        <taxon>Streptophyta</taxon>
        <taxon>Embryophyta</taxon>
        <taxon>Tracheophyta</taxon>
        <taxon>Spermatophyta</taxon>
        <taxon>Magnoliopsida</taxon>
        <taxon>Liliopsida</taxon>
        <taxon>Poales</taxon>
        <taxon>Poaceae</taxon>
        <taxon>PACMAD clade</taxon>
        <taxon>Arundinoideae</taxon>
        <taxon>Arundineae</taxon>
        <taxon>Arundo</taxon>
    </lineage>
</organism>